<dbReference type="Pfam" id="PF01979">
    <property type="entry name" value="Amidohydro_1"/>
    <property type="match status" value="1"/>
</dbReference>
<dbReference type="PANTHER" id="PTHR42752:SF1">
    <property type="entry name" value="IMIDAZOLONEPROPIONASE-RELATED"/>
    <property type="match status" value="1"/>
</dbReference>
<evidence type="ECO:0000313" key="11">
    <source>
        <dbReference type="Proteomes" id="UP001403385"/>
    </source>
</evidence>
<evidence type="ECO:0000313" key="10">
    <source>
        <dbReference type="EMBL" id="MEN7548221.1"/>
    </source>
</evidence>
<dbReference type="InterPro" id="IPR032466">
    <property type="entry name" value="Metal_Hydrolase"/>
</dbReference>
<dbReference type="Proteomes" id="UP001403385">
    <property type="component" value="Unassembled WGS sequence"/>
</dbReference>
<evidence type="ECO:0000256" key="3">
    <source>
        <dbReference type="ARBA" id="ARBA00022723"/>
    </source>
</evidence>
<dbReference type="EMBL" id="JBDKWZ010000005">
    <property type="protein sequence ID" value="MEN7548221.1"/>
    <property type="molecule type" value="Genomic_DNA"/>
</dbReference>
<name>A0AAW9S569_9BACT</name>
<dbReference type="SUPFAM" id="SSF51338">
    <property type="entry name" value="Composite domain of metallo-dependent hydrolases"/>
    <property type="match status" value="2"/>
</dbReference>
<keyword evidence="11" id="KW-1185">Reference proteome</keyword>
<comment type="pathway">
    <text evidence="1">Amino-acid degradation.</text>
</comment>
<evidence type="ECO:0000256" key="6">
    <source>
        <dbReference type="ARBA" id="ARBA00022833"/>
    </source>
</evidence>
<dbReference type="GO" id="GO:0005737">
    <property type="term" value="C:cytoplasm"/>
    <property type="evidence" value="ECO:0007669"/>
    <property type="project" value="UniProtKB-UniRule"/>
</dbReference>
<dbReference type="InterPro" id="IPR006680">
    <property type="entry name" value="Amidohydro-rel"/>
</dbReference>
<dbReference type="Gene3D" id="2.30.40.10">
    <property type="entry name" value="Urease, subunit C, domain 1"/>
    <property type="match status" value="1"/>
</dbReference>
<evidence type="ECO:0000256" key="5">
    <source>
        <dbReference type="ARBA" id="ARBA00022808"/>
    </source>
</evidence>
<evidence type="ECO:0000256" key="8">
    <source>
        <dbReference type="NCBIfam" id="TIGR01224"/>
    </source>
</evidence>
<dbReference type="InterPro" id="IPR005920">
    <property type="entry name" value="HutI"/>
</dbReference>
<keyword evidence="5" id="KW-0369">Histidine metabolism</keyword>
<proteinExistence type="predicted"/>
<keyword evidence="4 10" id="KW-0378">Hydrolase</keyword>
<evidence type="ECO:0000256" key="1">
    <source>
        <dbReference type="ARBA" id="ARBA00005023"/>
    </source>
</evidence>
<sequence>MKNIKLIGPFRQILTMANLPEGGPIKDDSLELIENGGVLIQGEHILKVGTYKDLYLDAVQQGASIEEVEEETVLLPGLIDCHTHMCFGGSRHRDYSLRVAGVTYQEILQQGGGIHDTVQKTREASQEALSVMLHQRANRHLQDGITTCEVKSGYGLSVDAELKMLRSIQEVNSKHTLDMVSTCLAAHVCPKEFDDKQAYLQHIVQELLPKIQKEGLSDRVDIFVEEEAFNVEISREYLRQAKAMGFQLTLHADQFSTGGSRLAAELGALSADHLEASGEEEVKILAKSGVMPVVLPGASLGLGMHFAPARKILDWGGPLAISTDWNPGSGPMGDLLVQASLLGVYEKLSMAETLAGITARPAQALGLQDRGILQANKLADMVAFPCGDVREICYHQGKMKPVKVWKRGNEIHGKN</sequence>
<protein>
    <recommendedName>
        <fullName evidence="2 8">Imidazolonepropionase</fullName>
        <ecNumber evidence="2 8">3.5.2.7</ecNumber>
    </recommendedName>
</protein>
<dbReference type="NCBIfam" id="TIGR01224">
    <property type="entry name" value="hutI"/>
    <property type="match status" value="1"/>
</dbReference>
<dbReference type="GO" id="GO:0046872">
    <property type="term" value="F:metal ion binding"/>
    <property type="evidence" value="ECO:0007669"/>
    <property type="project" value="UniProtKB-KW"/>
</dbReference>
<dbReference type="Gene3D" id="3.20.20.140">
    <property type="entry name" value="Metal-dependent hydrolases"/>
    <property type="match status" value="1"/>
</dbReference>
<reference evidence="10 11" key="1">
    <citation type="submission" date="2024-04" db="EMBL/GenBank/DDBJ databases">
        <title>Novel genus in family Flammeovirgaceae.</title>
        <authorList>
            <person name="Nguyen T.H."/>
            <person name="Vuong T.Q."/>
            <person name="Le H."/>
            <person name="Kim S.-G."/>
        </authorList>
    </citation>
    <scope>NUCLEOTIDE SEQUENCE [LARGE SCALE GENOMIC DNA]</scope>
    <source>
        <strain evidence="10 11">JCM 23209</strain>
    </source>
</reference>
<evidence type="ECO:0000256" key="4">
    <source>
        <dbReference type="ARBA" id="ARBA00022801"/>
    </source>
</evidence>
<accession>A0AAW9S569</accession>
<evidence type="ECO:0000259" key="9">
    <source>
        <dbReference type="Pfam" id="PF01979"/>
    </source>
</evidence>
<gene>
    <name evidence="10" type="primary">hutI</name>
    <name evidence="10" type="ORF">AAG747_09890</name>
</gene>
<organism evidence="10 11">
    <name type="scientific">Rapidithrix thailandica</name>
    <dbReference type="NCBI Taxonomy" id="413964"/>
    <lineage>
        <taxon>Bacteria</taxon>
        <taxon>Pseudomonadati</taxon>
        <taxon>Bacteroidota</taxon>
        <taxon>Cytophagia</taxon>
        <taxon>Cytophagales</taxon>
        <taxon>Flammeovirgaceae</taxon>
        <taxon>Rapidithrix</taxon>
    </lineage>
</organism>
<feature type="domain" description="Amidohydrolase-related" evidence="9">
    <location>
        <begin position="73"/>
        <end position="409"/>
    </location>
</feature>
<keyword evidence="6" id="KW-0862">Zinc</keyword>
<dbReference type="InterPro" id="IPR011059">
    <property type="entry name" value="Metal-dep_hydrolase_composite"/>
</dbReference>
<keyword evidence="7" id="KW-0408">Iron</keyword>
<comment type="caution">
    <text evidence="10">The sequence shown here is derived from an EMBL/GenBank/DDBJ whole genome shotgun (WGS) entry which is preliminary data.</text>
</comment>
<dbReference type="AlphaFoldDB" id="A0AAW9S569"/>
<dbReference type="EC" id="3.5.2.7" evidence="2 8"/>
<evidence type="ECO:0000256" key="7">
    <source>
        <dbReference type="ARBA" id="ARBA00023004"/>
    </source>
</evidence>
<dbReference type="GO" id="GO:0050480">
    <property type="term" value="F:imidazolonepropionase activity"/>
    <property type="evidence" value="ECO:0007669"/>
    <property type="project" value="UniProtKB-UniRule"/>
</dbReference>
<dbReference type="SUPFAM" id="SSF51556">
    <property type="entry name" value="Metallo-dependent hydrolases"/>
    <property type="match status" value="1"/>
</dbReference>
<dbReference type="PANTHER" id="PTHR42752">
    <property type="entry name" value="IMIDAZOLONEPROPIONASE"/>
    <property type="match status" value="1"/>
</dbReference>
<evidence type="ECO:0000256" key="2">
    <source>
        <dbReference type="ARBA" id="ARBA00012864"/>
    </source>
</evidence>
<dbReference type="RefSeq" id="WP_346821001.1">
    <property type="nucleotide sequence ID" value="NZ_JBDKWZ010000005.1"/>
</dbReference>
<keyword evidence="3" id="KW-0479">Metal-binding</keyword>
<dbReference type="GO" id="GO:0019556">
    <property type="term" value="P:L-histidine catabolic process to glutamate and formamide"/>
    <property type="evidence" value="ECO:0007669"/>
    <property type="project" value="UniProtKB-UniRule"/>
</dbReference>